<accession>A0A1B6DIN8</accession>
<gene>
    <name evidence="2" type="ORF">g.10044</name>
</gene>
<evidence type="ECO:0000256" key="1">
    <source>
        <dbReference type="SAM" id="Coils"/>
    </source>
</evidence>
<protein>
    <submittedName>
        <fullName evidence="2">Uncharacterized protein</fullName>
    </submittedName>
</protein>
<reference evidence="2" key="1">
    <citation type="submission" date="2015-12" db="EMBL/GenBank/DDBJ databases">
        <title>De novo transcriptome assembly of four potential Pierce s Disease insect vectors from Arizona vineyards.</title>
        <authorList>
            <person name="Tassone E.E."/>
        </authorList>
    </citation>
    <scope>NUCLEOTIDE SEQUENCE</scope>
</reference>
<feature type="coiled-coil region" evidence="1">
    <location>
        <begin position="100"/>
        <end position="159"/>
    </location>
</feature>
<dbReference type="EMBL" id="GEDC01011734">
    <property type="protein sequence ID" value="JAS25564.1"/>
    <property type="molecule type" value="Transcribed_RNA"/>
</dbReference>
<sequence>MGLLLNSKINSEKITINTLEETNNELLKENGDMRYDRSCEDNKLGIPSNESICTANLFKETKEIDINFNFITKQLEEILKNVSSKQELFNDEDLPVFNLLRLLQNKLEAILNELETIICQIKAAAKNNETMKLQNKAILKERKEMNRLLQVKIDEEKEEMEKIVFTHDNPMYQRWDQVKDSPSRVLTKIFLLDVKDKLQAMSYLQIIASEKLYRMKNSHLFEKDIVNRNNEKNIEKKFKIVETPTSKKSYESWEDWDLDSIATSSNIRSRSQSHNTSETYDEIILQLVLEDSMQGVPTY</sequence>
<proteinExistence type="predicted"/>
<name>A0A1B6DIN8_9HEMI</name>
<evidence type="ECO:0000313" key="2">
    <source>
        <dbReference type="EMBL" id="JAS25564.1"/>
    </source>
</evidence>
<dbReference type="AlphaFoldDB" id="A0A1B6DIN8"/>
<keyword evidence="1" id="KW-0175">Coiled coil</keyword>
<organism evidence="2">
    <name type="scientific">Clastoptera arizonana</name>
    <name type="common">Arizona spittle bug</name>
    <dbReference type="NCBI Taxonomy" id="38151"/>
    <lineage>
        <taxon>Eukaryota</taxon>
        <taxon>Metazoa</taxon>
        <taxon>Ecdysozoa</taxon>
        <taxon>Arthropoda</taxon>
        <taxon>Hexapoda</taxon>
        <taxon>Insecta</taxon>
        <taxon>Pterygota</taxon>
        <taxon>Neoptera</taxon>
        <taxon>Paraneoptera</taxon>
        <taxon>Hemiptera</taxon>
        <taxon>Auchenorrhyncha</taxon>
        <taxon>Cercopoidea</taxon>
        <taxon>Clastopteridae</taxon>
        <taxon>Clastoptera</taxon>
    </lineage>
</organism>